<organism evidence="2 3">
    <name type="scientific">Candidatus Magasanikbacteria bacterium CG_4_9_14_0_2_um_filter_42_11</name>
    <dbReference type="NCBI Taxonomy" id="1974643"/>
    <lineage>
        <taxon>Bacteria</taxon>
        <taxon>Candidatus Magasanikiibacteriota</taxon>
    </lineage>
</organism>
<dbReference type="EMBL" id="PFRH01000022">
    <property type="protein sequence ID" value="PJC52865.1"/>
    <property type="molecule type" value="Genomic_DNA"/>
</dbReference>
<keyword evidence="1" id="KW-0812">Transmembrane</keyword>
<proteinExistence type="predicted"/>
<dbReference type="Pfam" id="PF12666">
    <property type="entry name" value="PrgI"/>
    <property type="match status" value="1"/>
</dbReference>
<reference evidence="3" key="1">
    <citation type="submission" date="2017-09" db="EMBL/GenBank/DDBJ databases">
        <title>Depth-based differentiation of microbial function through sediment-hosted aquifers and enrichment of novel symbionts in the deep terrestrial subsurface.</title>
        <authorList>
            <person name="Probst A.J."/>
            <person name="Ladd B."/>
            <person name="Jarett J.K."/>
            <person name="Geller-Mcgrath D.E."/>
            <person name="Sieber C.M.K."/>
            <person name="Emerson J.B."/>
            <person name="Anantharaman K."/>
            <person name="Thomas B.C."/>
            <person name="Malmstrom R."/>
            <person name="Stieglmeier M."/>
            <person name="Klingl A."/>
            <person name="Woyke T."/>
            <person name="Ryan C.M."/>
            <person name="Banfield J.F."/>
        </authorList>
    </citation>
    <scope>NUCLEOTIDE SEQUENCE [LARGE SCALE GENOMIC DNA]</scope>
</reference>
<evidence type="ECO:0000313" key="3">
    <source>
        <dbReference type="Proteomes" id="UP000231456"/>
    </source>
</evidence>
<keyword evidence="1" id="KW-1133">Transmembrane helix</keyword>
<accession>A0A2M8FAV3</accession>
<comment type="caution">
    <text evidence="2">The sequence shown here is derived from an EMBL/GenBank/DDBJ whole genome shotgun (WGS) entry which is preliminary data.</text>
</comment>
<evidence type="ECO:0000256" key="1">
    <source>
        <dbReference type="SAM" id="Phobius"/>
    </source>
</evidence>
<name>A0A2M8FAV3_9BACT</name>
<gene>
    <name evidence="2" type="ORF">CO030_00675</name>
</gene>
<feature type="transmembrane region" description="Helical" evidence="1">
    <location>
        <begin position="107"/>
        <end position="138"/>
    </location>
</feature>
<dbReference type="Proteomes" id="UP000231456">
    <property type="component" value="Unassembled WGS sequence"/>
</dbReference>
<sequence length="203" mass="23583">MSRNTYHIARNNVQKWSDKRQLLSEKHELGNPDKLTLVTPFVRDMYLLRATCSMIHEMFMQQFVVPQFIEVEDKIFGPITTRQFIILLAAGITIFGTYRLADTTLFITIAVIIGLIAIVFSFVRVNGQVFHIFLLNIIQTMKRPGLRIWHKAYTDKDLEYYLHSGDDDEISDIVKKKAVHKQHIKDLSLVVNTGGYYRPDEHV</sequence>
<feature type="transmembrane region" description="Helical" evidence="1">
    <location>
        <begin position="84"/>
        <end position="101"/>
    </location>
</feature>
<dbReference type="InterPro" id="IPR024414">
    <property type="entry name" value="Uncharacterised_PrgI"/>
</dbReference>
<keyword evidence="1" id="KW-0472">Membrane</keyword>
<dbReference type="AlphaFoldDB" id="A0A2M8FAV3"/>
<protein>
    <submittedName>
        <fullName evidence="2">Uncharacterized protein</fullName>
    </submittedName>
</protein>
<evidence type="ECO:0000313" key="2">
    <source>
        <dbReference type="EMBL" id="PJC52865.1"/>
    </source>
</evidence>